<dbReference type="RefSeq" id="WP_237556147.1">
    <property type="nucleotide sequence ID" value="NZ_JBEPAR010000002.1"/>
</dbReference>
<organism evidence="1 2">
    <name type="scientific">Streptomyces tendae</name>
    <dbReference type="NCBI Taxonomy" id="1932"/>
    <lineage>
        <taxon>Bacteria</taxon>
        <taxon>Bacillati</taxon>
        <taxon>Actinomycetota</taxon>
        <taxon>Actinomycetes</taxon>
        <taxon>Kitasatosporales</taxon>
        <taxon>Streptomycetaceae</taxon>
        <taxon>Streptomyces</taxon>
    </lineage>
</organism>
<dbReference type="EMBL" id="JBIQWK010000003">
    <property type="protein sequence ID" value="MFI0572197.1"/>
    <property type="molecule type" value="Genomic_DNA"/>
</dbReference>
<evidence type="ECO:0008006" key="3">
    <source>
        <dbReference type="Google" id="ProtNLM"/>
    </source>
</evidence>
<proteinExistence type="predicted"/>
<dbReference type="Proteomes" id="UP001610810">
    <property type="component" value="Unassembled WGS sequence"/>
</dbReference>
<evidence type="ECO:0000313" key="1">
    <source>
        <dbReference type="EMBL" id="MFI0572197.1"/>
    </source>
</evidence>
<comment type="caution">
    <text evidence="1">The sequence shown here is derived from an EMBL/GenBank/DDBJ whole genome shotgun (WGS) entry which is preliminary data.</text>
</comment>
<keyword evidence="2" id="KW-1185">Reference proteome</keyword>
<evidence type="ECO:0000313" key="2">
    <source>
        <dbReference type="Proteomes" id="UP001610810"/>
    </source>
</evidence>
<name>A0ABW7RW42_STRTE</name>
<accession>A0ABW7RW42</accession>
<gene>
    <name evidence="1" type="ORF">ACH3YB_11195</name>
</gene>
<sequence length="60" mass="6347">MTSEDVAEDEVGETVAAVLAKAVDGRLVGEGGLLQRPTKWLLESAPEGEIIDHLGCDKRA</sequence>
<protein>
    <recommendedName>
        <fullName evidence="3">IS256 family transposase</fullName>
    </recommendedName>
</protein>
<reference evidence="1 2" key="1">
    <citation type="submission" date="2024-10" db="EMBL/GenBank/DDBJ databases">
        <authorList>
            <person name="Wannawong T."/>
            <person name="Kuncharoen N."/>
            <person name="Mhuantong W."/>
        </authorList>
    </citation>
    <scope>NUCLEOTIDE SEQUENCE [LARGE SCALE GENOMIC DNA]</scope>
    <source>
        <strain evidence="1 2">CALK1-4</strain>
    </source>
</reference>